<dbReference type="AlphaFoldDB" id="A0A0F8V8E8"/>
<evidence type="ECO:0000313" key="3">
    <source>
        <dbReference type="Proteomes" id="UP000034291"/>
    </source>
</evidence>
<feature type="region of interest" description="Disordered" evidence="1">
    <location>
        <begin position="131"/>
        <end position="157"/>
    </location>
</feature>
<organism evidence="2 3">
    <name type="scientific">Aspergillus rambellii</name>
    <dbReference type="NCBI Taxonomy" id="308745"/>
    <lineage>
        <taxon>Eukaryota</taxon>
        <taxon>Fungi</taxon>
        <taxon>Dikarya</taxon>
        <taxon>Ascomycota</taxon>
        <taxon>Pezizomycotina</taxon>
        <taxon>Eurotiomycetes</taxon>
        <taxon>Eurotiomycetidae</taxon>
        <taxon>Eurotiales</taxon>
        <taxon>Aspergillaceae</taxon>
        <taxon>Aspergillus</taxon>
        <taxon>Aspergillus subgen. Nidulantes</taxon>
    </lineage>
</organism>
<dbReference type="PANTHER" id="PTHR39398:SF1">
    <property type="entry name" value="CSN8_PSMD8_EIF3K DOMAIN-CONTAINING PROTEIN"/>
    <property type="match status" value="1"/>
</dbReference>
<accession>A0A0F8V8E8</accession>
<gene>
    <name evidence="2" type="ORF">ARAM_005280</name>
</gene>
<feature type="compositionally biased region" description="Polar residues" evidence="1">
    <location>
        <begin position="141"/>
        <end position="155"/>
    </location>
</feature>
<dbReference type="EMBL" id="JZBS01002299">
    <property type="protein sequence ID" value="KKK19246.1"/>
    <property type="molecule type" value="Genomic_DNA"/>
</dbReference>
<evidence type="ECO:0000256" key="1">
    <source>
        <dbReference type="SAM" id="MobiDB-lite"/>
    </source>
</evidence>
<proteinExistence type="predicted"/>
<dbReference type="OrthoDB" id="2100128at2759"/>
<sequence>PRELLGSTFCSYGVGESRQTGQTRGGLQMRPALAVSPRSACTSLAQYKDADRLRVIIAVMAGRAPSGKWPGSRLKPVADSLESVGFVSKGDRKLLDHKTQRDYYDKIVARYIEFCARHSKDLDAAWASLPKSASDDATKNPPASLSRPTKSTGPSPATELSTLLLSLRKLREAVLATASTIPLTFSQRVHVFSVKVAIQAQHPPSYFPSLRYLLEYLHTPSNPLPESELKDHVSYLILDYACRQGNFVAAFELRAQARTKYNFQSREVDQILEALAHDNWVVFWKLRKQVDSSVRSVMNWAEDRVRRHALKAVGKAYLSVDSAWIVEGCTGDKTWTWEKLVEMENLGWQKEGDRIIIRKPKPKPTLDQSLTTIQENT</sequence>
<protein>
    <recommendedName>
        <fullName evidence="4">SAC3/GANP domain protein</fullName>
    </recommendedName>
</protein>
<feature type="non-terminal residue" evidence="2">
    <location>
        <position position="1"/>
    </location>
</feature>
<keyword evidence="3" id="KW-1185">Reference proteome</keyword>
<reference evidence="2 3" key="1">
    <citation type="submission" date="2015-02" db="EMBL/GenBank/DDBJ databases">
        <title>Draft Genome Sequences of Two Closely-Related Aflatoxigenic Aspergillus Species Obtained from the Cote d'Ivoire.</title>
        <authorList>
            <person name="Moore G.G."/>
            <person name="Beltz S.B."/>
            <person name="Mack B.M."/>
        </authorList>
    </citation>
    <scope>NUCLEOTIDE SEQUENCE [LARGE SCALE GENOMIC DNA]</scope>
    <source>
        <strain evidence="2 3">SRRC1468</strain>
    </source>
</reference>
<evidence type="ECO:0000313" key="2">
    <source>
        <dbReference type="EMBL" id="KKK19246.1"/>
    </source>
</evidence>
<dbReference type="STRING" id="308745.A0A0F8V8E8"/>
<dbReference type="PANTHER" id="PTHR39398">
    <property type="entry name" value="YALI0F14311P"/>
    <property type="match status" value="1"/>
</dbReference>
<evidence type="ECO:0008006" key="4">
    <source>
        <dbReference type="Google" id="ProtNLM"/>
    </source>
</evidence>
<dbReference type="Proteomes" id="UP000034291">
    <property type="component" value="Unassembled WGS sequence"/>
</dbReference>
<comment type="caution">
    <text evidence="2">The sequence shown here is derived from an EMBL/GenBank/DDBJ whole genome shotgun (WGS) entry which is preliminary data.</text>
</comment>
<name>A0A0F8V8E8_9EURO</name>